<dbReference type="SMART" id="SM00869">
    <property type="entry name" value="Autotransporter"/>
    <property type="match status" value="1"/>
</dbReference>
<keyword evidence="1" id="KW-0732">Signal</keyword>
<dbReference type="OrthoDB" id="9773411at2"/>
<sequence>MKNSNKDLGRKLTRGVQAIRNSKKLGILATPLFLVATAAHAQSTAIPQVYSTVTGGSASTTITGLPTETNGDATLDLSLFGDLDYAGGGGFDAETLTVFLDGVNVGVVGPTGTQCASAVNQSLIVDQATLAPLIADGQLDITYQASGEVNNLCEAYNGSPSGVSFVVSGTITYDGVTGPAAQEQIASFMENRARALVQNQPDVLRFVDGRAGGRFNADVTQGAGSIDFASAGRGPVWATLTGSATEFEEGNDQSYFLGAAGAHLSFGDNTVVGAMLQMDWAEQDFANGDKAEGKGWLVGPYFASQISEHPLFLDGRLLYGKTDNEFTPDGDATDSFDGERLLAMLNLEGRVEMEQFTMFPNISASYVRDTQNAYTDSNAVDIDAQEIEQTEVALGMDFEKPISSHDLVLVGGLSGIWSETVGDAAASSVIGNHNGWRGRIDAGVNYSNGAGLNAGLNAFVDGLGEDDLKTVGLSLAVNYQF</sequence>
<dbReference type="Gene3D" id="2.40.128.130">
    <property type="entry name" value="Autotransporter beta-domain"/>
    <property type="match status" value="1"/>
</dbReference>
<dbReference type="AlphaFoldDB" id="A0A1I6HN98"/>
<protein>
    <recommendedName>
        <fullName evidence="2">Autotransporter domain-containing protein</fullName>
    </recommendedName>
</protein>
<evidence type="ECO:0000259" key="2">
    <source>
        <dbReference type="PROSITE" id="PS51208"/>
    </source>
</evidence>
<organism evidence="3 4">
    <name type="scientific">Yoonia tamlensis</name>
    <dbReference type="NCBI Taxonomy" id="390270"/>
    <lineage>
        <taxon>Bacteria</taxon>
        <taxon>Pseudomonadati</taxon>
        <taxon>Pseudomonadota</taxon>
        <taxon>Alphaproteobacteria</taxon>
        <taxon>Rhodobacterales</taxon>
        <taxon>Paracoccaceae</taxon>
        <taxon>Yoonia</taxon>
    </lineage>
</organism>
<dbReference type="EMBL" id="FOYP01000002">
    <property type="protein sequence ID" value="SFR55953.1"/>
    <property type="molecule type" value="Genomic_DNA"/>
</dbReference>
<dbReference type="SUPFAM" id="SSF103515">
    <property type="entry name" value="Autotransporter"/>
    <property type="match status" value="1"/>
</dbReference>
<evidence type="ECO:0000256" key="1">
    <source>
        <dbReference type="SAM" id="SignalP"/>
    </source>
</evidence>
<dbReference type="STRING" id="390270.SAMN04488005_2883"/>
<feature type="domain" description="Autotransporter" evidence="2">
    <location>
        <begin position="229"/>
        <end position="481"/>
    </location>
</feature>
<name>A0A1I6HN98_9RHOB</name>
<dbReference type="Proteomes" id="UP000199478">
    <property type="component" value="Unassembled WGS sequence"/>
</dbReference>
<dbReference type="InterPro" id="IPR005546">
    <property type="entry name" value="Autotransporte_beta"/>
</dbReference>
<keyword evidence="4" id="KW-1185">Reference proteome</keyword>
<feature type="chain" id="PRO_5011459508" description="Autotransporter domain-containing protein" evidence="1">
    <location>
        <begin position="42"/>
        <end position="481"/>
    </location>
</feature>
<evidence type="ECO:0000313" key="3">
    <source>
        <dbReference type="EMBL" id="SFR55953.1"/>
    </source>
</evidence>
<accession>A0A1I6HN98</accession>
<dbReference type="PROSITE" id="PS51208">
    <property type="entry name" value="AUTOTRANSPORTER"/>
    <property type="match status" value="1"/>
</dbReference>
<dbReference type="InterPro" id="IPR036709">
    <property type="entry name" value="Autotransporte_beta_dom_sf"/>
</dbReference>
<evidence type="ECO:0000313" key="4">
    <source>
        <dbReference type="Proteomes" id="UP000199478"/>
    </source>
</evidence>
<reference evidence="4" key="1">
    <citation type="submission" date="2016-10" db="EMBL/GenBank/DDBJ databases">
        <authorList>
            <person name="Varghese N."/>
            <person name="Submissions S."/>
        </authorList>
    </citation>
    <scope>NUCLEOTIDE SEQUENCE [LARGE SCALE GENOMIC DNA]</scope>
    <source>
        <strain evidence="4">DSM 26879</strain>
    </source>
</reference>
<dbReference type="RefSeq" id="WP_090201371.1">
    <property type="nucleotide sequence ID" value="NZ_FOYP01000002.1"/>
</dbReference>
<proteinExistence type="predicted"/>
<gene>
    <name evidence="3" type="ORF">SAMN04488005_2883</name>
</gene>
<feature type="signal peptide" evidence="1">
    <location>
        <begin position="1"/>
        <end position="41"/>
    </location>
</feature>